<protein>
    <recommendedName>
        <fullName evidence="2">PGG domain-containing protein</fullName>
    </recommendedName>
</protein>
<reference evidence="3" key="1">
    <citation type="submission" date="2022-12" db="EMBL/GenBank/DDBJ databases">
        <title>Draft genome assemblies for two species of Escallonia (Escalloniales).</title>
        <authorList>
            <person name="Chanderbali A."/>
            <person name="Dervinis C."/>
            <person name="Anghel I."/>
            <person name="Soltis D."/>
            <person name="Soltis P."/>
            <person name="Zapata F."/>
        </authorList>
    </citation>
    <scope>NUCLEOTIDE SEQUENCE</scope>
    <source>
        <strain evidence="3">UCBG92.1500</strain>
        <tissue evidence="3">Leaf</tissue>
    </source>
</reference>
<proteinExistence type="predicted"/>
<feature type="transmembrane region" description="Helical" evidence="1">
    <location>
        <begin position="335"/>
        <end position="356"/>
    </location>
</feature>
<feature type="transmembrane region" description="Helical" evidence="1">
    <location>
        <begin position="301"/>
        <end position="323"/>
    </location>
</feature>
<dbReference type="InterPro" id="IPR002110">
    <property type="entry name" value="Ankyrin_rpt"/>
</dbReference>
<feature type="non-terminal residue" evidence="3">
    <location>
        <position position="1"/>
    </location>
</feature>
<feature type="transmembrane region" description="Helical" evidence="1">
    <location>
        <begin position="839"/>
        <end position="859"/>
    </location>
</feature>
<sequence length="1028" mass="116287">FKIDFYEVEGCYDSALGLAKFLIERDTSWEATESALGPGPKTHIYSGVSAVPEGRGGPKLRNSEKAKTPLLLAAKYGCVEIVEEILGMYPQAVEHVDDEGHNILHVAIQYRQEQIFHVVEKMKFPMKRLTRKIDNKGNSILHMAGIDKQDQKATDMRSPGLRLQENLLLFERLQKASNAEFIKHLNSEGQTAEELFAESNAELRRDAKDWIKRTAENCSIVAVFITTVAYAAAYTVPGGPNQTTGYPILLHQPFFLTFAITDVLSLTFALTSVIAFLSILTSPFRLEDFKHNLPRTLMTGFTLLIISVFMMMFAFAATIFLMIHNKQQWEKISLSSLAFLPATFFVFLYLRFYASLMEPFNHSIKMLGSALPQCNSVRHHCSWITNLDYESDMRSSPLQYRGEYFTNIDLGLLTAGKVMINVGCGSGLPLWEYGARHLRWHLLGIKLELLNALMALVDDNERHMRNKYLYNALMRGDGDEVIQLCRGVPDGPLHILTVHDDTVLHMATYSKQTDLVLKLLEGLPEDQFAKLKHPNDIGNTILHEAATSDKMVPAAREMLRRAPELLFARSQHQETAVFRAARYGNTKMFEFLEGEINREVASEEERRALMKDGQTTIFHTSIVSQHFSFSTEDTTVADEALRLAKFLIEKDTSWEATESALGPGPKTHIYSGVSAVPQGQGGPKLLNSEKAKTPLLLAAKYGCVEIVEEILGMYPQAVEHVDDEGRNILHVAVQYRQEQIFHVVEKMKFPMKRLTRKIDNKRNSILHMVGIDKQDEKATDMRSPCFRLQENLLLFERLKKASKTEFIMHLNSEGQTAEKLFAVSNAELRRDAKDWIKRTAENCTIVAVFIATVAFSAAYTVPGGPNQTTGYPILLHQPFFLTFAITDVLSLAFALTSVIAFLSILTSPFRFEDFKHNLPRTLMIGFTLLIVSVLMMMFAFAATIFLMIHNKQQWVKISLSSLAFLPATFFMFLYLRFYASLMEPFKHSVKMLGSALPQCNSVRPHCSWITNLVSRRHKLHSTVPAYRA</sequence>
<evidence type="ECO:0000313" key="4">
    <source>
        <dbReference type="Proteomes" id="UP001187471"/>
    </source>
</evidence>
<feature type="transmembrane region" description="Helical" evidence="1">
    <location>
        <begin position="879"/>
        <end position="905"/>
    </location>
</feature>
<evidence type="ECO:0000259" key="2">
    <source>
        <dbReference type="Pfam" id="PF13962"/>
    </source>
</evidence>
<dbReference type="Gene3D" id="1.25.40.20">
    <property type="entry name" value="Ankyrin repeat-containing domain"/>
    <property type="match status" value="3"/>
</dbReference>
<dbReference type="Pfam" id="PF13962">
    <property type="entry name" value="PGG"/>
    <property type="match status" value="2"/>
</dbReference>
<evidence type="ECO:0000313" key="3">
    <source>
        <dbReference type="EMBL" id="KAK2977655.1"/>
    </source>
</evidence>
<dbReference type="Proteomes" id="UP001187471">
    <property type="component" value="Unassembled WGS sequence"/>
</dbReference>
<feature type="transmembrane region" description="Helical" evidence="1">
    <location>
        <begin position="254"/>
        <end position="280"/>
    </location>
</feature>
<dbReference type="SUPFAM" id="SSF48403">
    <property type="entry name" value="Ankyrin repeat"/>
    <property type="match status" value="2"/>
</dbReference>
<feature type="domain" description="PGG" evidence="2">
    <location>
        <begin position="209"/>
        <end position="321"/>
    </location>
</feature>
<feature type="transmembrane region" description="Helical" evidence="1">
    <location>
        <begin position="926"/>
        <end position="948"/>
    </location>
</feature>
<keyword evidence="1" id="KW-1133">Transmembrane helix</keyword>
<keyword evidence="1" id="KW-0472">Membrane</keyword>
<dbReference type="InterPro" id="IPR036770">
    <property type="entry name" value="Ankyrin_rpt-contain_sf"/>
</dbReference>
<feature type="transmembrane region" description="Helical" evidence="1">
    <location>
        <begin position="214"/>
        <end position="234"/>
    </location>
</feature>
<name>A0AA88UB28_9ASTE</name>
<keyword evidence="1" id="KW-0812">Transmembrane</keyword>
<comment type="caution">
    <text evidence="3">The sequence shown here is derived from an EMBL/GenBank/DDBJ whole genome shotgun (WGS) entry which is preliminary data.</text>
</comment>
<feature type="domain" description="PGG" evidence="2">
    <location>
        <begin position="834"/>
        <end position="946"/>
    </location>
</feature>
<dbReference type="PANTHER" id="PTHR24177:SF314">
    <property type="entry name" value="PROTEIN ACCELERATED CELL DEATH 6-LIKE ISOFORM X1"/>
    <property type="match status" value="1"/>
</dbReference>
<keyword evidence="4" id="KW-1185">Reference proteome</keyword>
<gene>
    <name evidence="3" type="ORF">RJ640_015652</name>
</gene>
<dbReference type="GO" id="GO:0016020">
    <property type="term" value="C:membrane"/>
    <property type="evidence" value="ECO:0007669"/>
    <property type="project" value="TreeGrafter"/>
</dbReference>
<dbReference type="AlphaFoldDB" id="A0AA88UB28"/>
<accession>A0AA88UB28</accession>
<evidence type="ECO:0000256" key="1">
    <source>
        <dbReference type="SAM" id="Phobius"/>
    </source>
</evidence>
<feature type="transmembrane region" description="Helical" evidence="1">
    <location>
        <begin position="954"/>
        <end position="975"/>
    </location>
</feature>
<dbReference type="InterPro" id="IPR026961">
    <property type="entry name" value="PGG_dom"/>
</dbReference>
<organism evidence="3 4">
    <name type="scientific">Escallonia rubra</name>
    <dbReference type="NCBI Taxonomy" id="112253"/>
    <lineage>
        <taxon>Eukaryota</taxon>
        <taxon>Viridiplantae</taxon>
        <taxon>Streptophyta</taxon>
        <taxon>Embryophyta</taxon>
        <taxon>Tracheophyta</taxon>
        <taxon>Spermatophyta</taxon>
        <taxon>Magnoliopsida</taxon>
        <taxon>eudicotyledons</taxon>
        <taxon>Gunneridae</taxon>
        <taxon>Pentapetalae</taxon>
        <taxon>asterids</taxon>
        <taxon>campanulids</taxon>
        <taxon>Escalloniales</taxon>
        <taxon>Escalloniaceae</taxon>
        <taxon>Escallonia</taxon>
    </lineage>
</organism>
<dbReference type="EMBL" id="JAVXUO010001966">
    <property type="protein sequence ID" value="KAK2977655.1"/>
    <property type="molecule type" value="Genomic_DNA"/>
</dbReference>
<dbReference type="PANTHER" id="PTHR24177">
    <property type="entry name" value="CASKIN"/>
    <property type="match status" value="1"/>
</dbReference>
<dbReference type="SMART" id="SM00248">
    <property type="entry name" value="ANK"/>
    <property type="match status" value="7"/>
</dbReference>